<protein>
    <recommendedName>
        <fullName evidence="3">Peptidase inhibitor I78 family protein</fullName>
    </recommendedName>
</protein>
<dbReference type="InterPro" id="IPR021719">
    <property type="entry name" value="Prot_inh_I78"/>
</dbReference>
<gene>
    <name evidence="1" type="ORF">FHT01_002501</name>
</gene>
<dbReference type="EMBL" id="JAASQP010000001">
    <property type="protein sequence ID" value="NIJ24959.1"/>
    <property type="molecule type" value="Genomic_DNA"/>
</dbReference>
<dbReference type="Proteomes" id="UP000788153">
    <property type="component" value="Unassembled WGS sequence"/>
</dbReference>
<dbReference type="Pfam" id="PF11720">
    <property type="entry name" value="Inhibitor_I78"/>
    <property type="match status" value="1"/>
</dbReference>
<sequence>MLLLGACTAANQQTPSAPSDAEQAGAQCDAGAIQDLIGKPADAFADDAKARSGAAAVRRYVTGSPVTMDFRADRLNVETDPTGTIVKLSCG</sequence>
<evidence type="ECO:0000313" key="2">
    <source>
        <dbReference type="Proteomes" id="UP000788153"/>
    </source>
</evidence>
<reference evidence="1 2" key="1">
    <citation type="submission" date="2020-03" db="EMBL/GenBank/DDBJ databases">
        <title>Genomic Encyclopedia of Type Strains, Phase IV (KMG-IV): sequencing the most valuable type-strain genomes for metagenomic binning, comparative biology and taxonomic classification.</title>
        <authorList>
            <person name="Goeker M."/>
        </authorList>
    </citation>
    <scope>NUCLEOTIDE SEQUENCE [LARGE SCALE GENOMIC DNA]</scope>
    <source>
        <strain evidence="1 2">DSM 22753</strain>
    </source>
</reference>
<dbReference type="Gene3D" id="3.30.10.10">
    <property type="entry name" value="Trypsin Inhibitor V, subunit A"/>
    <property type="match status" value="1"/>
</dbReference>
<comment type="caution">
    <text evidence="1">The sequence shown here is derived from an EMBL/GenBank/DDBJ whole genome shotgun (WGS) entry which is preliminary data.</text>
</comment>
<keyword evidence="2" id="KW-1185">Reference proteome</keyword>
<name>A0ABX0U311_9SPHN</name>
<proteinExistence type="predicted"/>
<accession>A0ABX0U311</accession>
<evidence type="ECO:0008006" key="3">
    <source>
        <dbReference type="Google" id="ProtNLM"/>
    </source>
</evidence>
<evidence type="ECO:0000313" key="1">
    <source>
        <dbReference type="EMBL" id="NIJ24959.1"/>
    </source>
</evidence>
<organism evidence="1 2">
    <name type="scientific">Sphingomonas japonica</name>
    <dbReference type="NCBI Taxonomy" id="511662"/>
    <lineage>
        <taxon>Bacteria</taxon>
        <taxon>Pseudomonadati</taxon>
        <taxon>Pseudomonadota</taxon>
        <taxon>Alphaproteobacteria</taxon>
        <taxon>Sphingomonadales</taxon>
        <taxon>Sphingomonadaceae</taxon>
        <taxon>Sphingomonas</taxon>
    </lineage>
</organism>